<evidence type="ECO:0000313" key="8">
    <source>
        <dbReference type="Proteomes" id="UP000250140"/>
    </source>
</evidence>
<keyword evidence="2" id="KW-0238">DNA-binding</keyword>
<dbReference type="PANTHER" id="PTHR46621:SF1">
    <property type="entry name" value="SNRNA-ACTIVATING PROTEIN COMPLEX SUBUNIT 4"/>
    <property type="match status" value="1"/>
</dbReference>
<dbReference type="GO" id="GO:0001006">
    <property type="term" value="F:RNA polymerase III type 3 promoter sequence-specific DNA binding"/>
    <property type="evidence" value="ECO:0007669"/>
    <property type="project" value="TreeGrafter"/>
</dbReference>
<dbReference type="PROSITE" id="PS50090">
    <property type="entry name" value="MYB_LIKE"/>
    <property type="match status" value="3"/>
</dbReference>
<keyword evidence="8" id="KW-1185">Reference proteome</keyword>
<keyword evidence="3" id="KW-0804">Transcription</keyword>
<accession>A0A8E2EQC8</accession>
<protein>
    <recommendedName>
        <fullName evidence="9">Homeodomain-like protein</fullName>
    </recommendedName>
</protein>
<dbReference type="Pfam" id="PF13921">
    <property type="entry name" value="Myb_DNA-bind_6"/>
    <property type="match status" value="1"/>
</dbReference>
<dbReference type="OrthoDB" id="2143914at2759"/>
<dbReference type="InterPro" id="IPR009057">
    <property type="entry name" value="Homeodomain-like_sf"/>
</dbReference>
<feature type="domain" description="HTH myb-type" evidence="6">
    <location>
        <begin position="1"/>
        <end position="51"/>
    </location>
</feature>
<organism evidence="7 8">
    <name type="scientific">Glonium stellatum</name>
    <dbReference type="NCBI Taxonomy" id="574774"/>
    <lineage>
        <taxon>Eukaryota</taxon>
        <taxon>Fungi</taxon>
        <taxon>Dikarya</taxon>
        <taxon>Ascomycota</taxon>
        <taxon>Pezizomycotina</taxon>
        <taxon>Dothideomycetes</taxon>
        <taxon>Pleosporomycetidae</taxon>
        <taxon>Gloniales</taxon>
        <taxon>Gloniaceae</taxon>
        <taxon>Glonium</taxon>
    </lineage>
</organism>
<evidence type="ECO:0000256" key="4">
    <source>
        <dbReference type="ARBA" id="ARBA00023242"/>
    </source>
</evidence>
<gene>
    <name evidence="7" type="ORF">AOQ84DRAFT_368788</name>
</gene>
<sequence length="155" mass="18518">MHCRKSRPWTKEEDAILREAVESYEKEEPISWNDIASRIEGRSNKDCRKRWVCGLAPRINKGPWVGDEDELLREGVRLHGTRWTAVSQIVGSRQANQCSRRWHEVVKPNINRERWSIFEEEMLKRAVVAHGRKWIEIVERYFPDRTPIATRQRWV</sequence>
<dbReference type="Gene3D" id="1.10.10.60">
    <property type="entry name" value="Homeodomain-like"/>
    <property type="match status" value="3"/>
</dbReference>
<dbReference type="EMBL" id="KV750843">
    <property type="protein sequence ID" value="OCL02962.1"/>
    <property type="molecule type" value="Genomic_DNA"/>
</dbReference>
<feature type="domain" description="HTH myb-type" evidence="6">
    <location>
        <begin position="56"/>
        <end position="110"/>
    </location>
</feature>
<feature type="domain" description="Myb-like" evidence="5">
    <location>
        <begin position="56"/>
        <end position="106"/>
    </location>
</feature>
<evidence type="ECO:0000313" key="7">
    <source>
        <dbReference type="EMBL" id="OCL02962.1"/>
    </source>
</evidence>
<dbReference type="SMART" id="SM00717">
    <property type="entry name" value="SANT"/>
    <property type="match status" value="3"/>
</dbReference>
<keyword evidence="1" id="KW-0805">Transcription regulation</keyword>
<dbReference type="GO" id="GO:0000978">
    <property type="term" value="F:RNA polymerase II cis-regulatory region sequence-specific DNA binding"/>
    <property type="evidence" value="ECO:0007669"/>
    <property type="project" value="TreeGrafter"/>
</dbReference>
<evidence type="ECO:0008006" key="9">
    <source>
        <dbReference type="Google" id="ProtNLM"/>
    </source>
</evidence>
<dbReference type="AlphaFoldDB" id="A0A8E2EQC8"/>
<evidence type="ECO:0000256" key="1">
    <source>
        <dbReference type="ARBA" id="ARBA00023015"/>
    </source>
</evidence>
<dbReference type="GO" id="GO:0019185">
    <property type="term" value="C:snRNA-activating protein complex"/>
    <property type="evidence" value="ECO:0007669"/>
    <property type="project" value="TreeGrafter"/>
</dbReference>
<evidence type="ECO:0000259" key="6">
    <source>
        <dbReference type="PROSITE" id="PS51294"/>
    </source>
</evidence>
<evidence type="ECO:0000259" key="5">
    <source>
        <dbReference type="PROSITE" id="PS50090"/>
    </source>
</evidence>
<evidence type="ECO:0000256" key="3">
    <source>
        <dbReference type="ARBA" id="ARBA00023163"/>
    </source>
</evidence>
<dbReference type="GO" id="GO:0042796">
    <property type="term" value="P:snRNA transcription by RNA polymerase III"/>
    <property type="evidence" value="ECO:0007669"/>
    <property type="project" value="TreeGrafter"/>
</dbReference>
<dbReference type="Proteomes" id="UP000250140">
    <property type="component" value="Unassembled WGS sequence"/>
</dbReference>
<evidence type="ECO:0000256" key="2">
    <source>
        <dbReference type="ARBA" id="ARBA00023125"/>
    </source>
</evidence>
<dbReference type="InterPro" id="IPR017930">
    <property type="entry name" value="Myb_dom"/>
</dbReference>
<dbReference type="CDD" id="cd00167">
    <property type="entry name" value="SANT"/>
    <property type="match status" value="2"/>
</dbReference>
<dbReference type="PROSITE" id="PS51294">
    <property type="entry name" value="HTH_MYB"/>
    <property type="match status" value="3"/>
</dbReference>
<dbReference type="InterPro" id="IPR051575">
    <property type="entry name" value="Myb-like_DNA-bd"/>
</dbReference>
<proteinExistence type="predicted"/>
<feature type="domain" description="Myb-like" evidence="5">
    <location>
        <begin position="107"/>
        <end position="155"/>
    </location>
</feature>
<name>A0A8E2EQC8_9PEZI</name>
<dbReference type="SUPFAM" id="SSF46689">
    <property type="entry name" value="Homeodomain-like"/>
    <property type="match status" value="2"/>
</dbReference>
<dbReference type="PANTHER" id="PTHR46621">
    <property type="entry name" value="SNRNA-ACTIVATING PROTEIN COMPLEX SUBUNIT 4"/>
    <property type="match status" value="1"/>
</dbReference>
<reference evidence="7 8" key="1">
    <citation type="journal article" date="2016" name="Nat. Commun.">
        <title>Ectomycorrhizal ecology is imprinted in the genome of the dominant symbiotic fungus Cenococcum geophilum.</title>
        <authorList>
            <consortium name="DOE Joint Genome Institute"/>
            <person name="Peter M."/>
            <person name="Kohler A."/>
            <person name="Ohm R.A."/>
            <person name="Kuo A."/>
            <person name="Krutzmann J."/>
            <person name="Morin E."/>
            <person name="Arend M."/>
            <person name="Barry K.W."/>
            <person name="Binder M."/>
            <person name="Choi C."/>
            <person name="Clum A."/>
            <person name="Copeland A."/>
            <person name="Grisel N."/>
            <person name="Haridas S."/>
            <person name="Kipfer T."/>
            <person name="LaButti K."/>
            <person name="Lindquist E."/>
            <person name="Lipzen A."/>
            <person name="Maire R."/>
            <person name="Meier B."/>
            <person name="Mihaltcheva S."/>
            <person name="Molinier V."/>
            <person name="Murat C."/>
            <person name="Poggeler S."/>
            <person name="Quandt C.A."/>
            <person name="Sperisen C."/>
            <person name="Tritt A."/>
            <person name="Tisserant E."/>
            <person name="Crous P.W."/>
            <person name="Henrissat B."/>
            <person name="Nehls U."/>
            <person name="Egli S."/>
            <person name="Spatafora J.W."/>
            <person name="Grigoriev I.V."/>
            <person name="Martin F.M."/>
        </authorList>
    </citation>
    <scope>NUCLEOTIDE SEQUENCE [LARGE SCALE GENOMIC DNA]</scope>
    <source>
        <strain evidence="7 8">CBS 207.34</strain>
    </source>
</reference>
<feature type="domain" description="Myb-like" evidence="5">
    <location>
        <begin position="5"/>
        <end position="55"/>
    </location>
</feature>
<feature type="domain" description="HTH myb-type" evidence="6">
    <location>
        <begin position="111"/>
        <end position="155"/>
    </location>
</feature>
<dbReference type="GO" id="GO:0042795">
    <property type="term" value="P:snRNA transcription by RNA polymerase II"/>
    <property type="evidence" value="ECO:0007669"/>
    <property type="project" value="TreeGrafter"/>
</dbReference>
<keyword evidence="4" id="KW-0539">Nucleus</keyword>
<dbReference type="InterPro" id="IPR001005">
    <property type="entry name" value="SANT/Myb"/>
</dbReference>